<feature type="transmembrane region" description="Helical" evidence="1">
    <location>
        <begin position="12"/>
        <end position="36"/>
    </location>
</feature>
<dbReference type="AlphaFoldDB" id="A0A6L9LC95"/>
<dbReference type="PANTHER" id="PTHR34219:SF3">
    <property type="entry name" value="BLL7967 PROTEIN"/>
    <property type="match status" value="1"/>
</dbReference>
<name>A0A6L9LC95_9BACT</name>
<keyword evidence="3" id="KW-1185">Reference proteome</keyword>
<evidence type="ECO:0000313" key="2">
    <source>
        <dbReference type="EMBL" id="NDU98070.1"/>
    </source>
</evidence>
<dbReference type="PANTHER" id="PTHR34219">
    <property type="entry name" value="IRON-REGULATED INNER MEMBRANE PROTEIN-RELATED"/>
    <property type="match status" value="1"/>
</dbReference>
<feature type="transmembrane region" description="Helical" evidence="1">
    <location>
        <begin position="341"/>
        <end position="363"/>
    </location>
</feature>
<dbReference type="InterPro" id="IPR005625">
    <property type="entry name" value="PepSY-ass_TM"/>
</dbReference>
<protein>
    <submittedName>
        <fullName evidence="2">PepSY domain-containing protein</fullName>
    </submittedName>
</protein>
<organism evidence="2 3">
    <name type="scientific">Spirosoma terrae</name>
    <dbReference type="NCBI Taxonomy" id="1968276"/>
    <lineage>
        <taxon>Bacteria</taxon>
        <taxon>Pseudomonadati</taxon>
        <taxon>Bacteroidota</taxon>
        <taxon>Cytophagia</taxon>
        <taxon>Cytophagales</taxon>
        <taxon>Cytophagaceae</taxon>
        <taxon>Spirosoma</taxon>
    </lineage>
</organism>
<gene>
    <name evidence="2" type="ORF">GK108_24510</name>
</gene>
<keyword evidence="1" id="KW-1133">Transmembrane helix</keyword>
<keyword evidence="1" id="KW-0472">Membrane</keyword>
<dbReference type="Pfam" id="PF03929">
    <property type="entry name" value="PepSY_TM"/>
    <property type="match status" value="1"/>
</dbReference>
<comment type="caution">
    <text evidence="2">The sequence shown here is derived from an EMBL/GenBank/DDBJ whole genome shotgun (WGS) entry which is preliminary data.</text>
</comment>
<feature type="transmembrane region" description="Helical" evidence="1">
    <location>
        <begin position="145"/>
        <end position="166"/>
    </location>
</feature>
<reference evidence="2 3" key="1">
    <citation type="submission" date="2020-02" db="EMBL/GenBank/DDBJ databases">
        <title>Draft genome sequence of two Spirosoma agri KCTC 52727 and Spirosoma terrae KCTC 52035.</title>
        <authorList>
            <person name="Rojas J."/>
            <person name="Ambika Manirajan B."/>
            <person name="Suarez C."/>
            <person name="Ratering S."/>
            <person name="Schnell S."/>
        </authorList>
    </citation>
    <scope>NUCLEOTIDE SEQUENCE [LARGE SCALE GENOMIC DNA]</scope>
    <source>
        <strain evidence="2 3">KCTC 52035</strain>
    </source>
</reference>
<proteinExistence type="predicted"/>
<dbReference type="EMBL" id="JAAFZH010000015">
    <property type="protein sequence ID" value="NDU98070.1"/>
    <property type="molecule type" value="Genomic_DNA"/>
</dbReference>
<feature type="transmembrane region" description="Helical" evidence="1">
    <location>
        <begin position="187"/>
        <end position="213"/>
    </location>
</feature>
<dbReference type="Proteomes" id="UP000474175">
    <property type="component" value="Unassembled WGS sequence"/>
</dbReference>
<sequence length="393" mass="44334">MIKIAKTIMAKLHLWLGLGSGLVVFIVALTGSLLVFEDELEPVLYPRFHKVDVVEGAHRLPLDAIVSSAQKAFPDKKVGRILVEPYPDRTVIVALKQSKKEKDLLSVAVDPYTGQVVDSRVEQDSFFAVVIRLHRYLCMGDTGKVITGISCCSFLIIMLSGLVLWWPNRKNRKQRFRVKWDASFKRLNWDLHAVLGFYVVPFTFLIASTGLIWSYKWVNNLLFYAFDGKPQTKREAPANPTAAVVKQAVFFEKIYTETNRLLPNTGLVTLTMPDKDSLAVTVSKSNDEAAISNIVDFLYFDNKTGDLVKKRLYDDETKGFKARRVIFPIHTGSLLGWPTKIIALLAALTTASLPVTGFMIWWGRTRKKKAPEKTRKPIAARAVPRKLPRVTQV</sequence>
<accession>A0A6L9LC95</accession>
<keyword evidence="1" id="KW-0812">Transmembrane</keyword>
<evidence type="ECO:0000313" key="3">
    <source>
        <dbReference type="Proteomes" id="UP000474175"/>
    </source>
</evidence>
<evidence type="ECO:0000256" key="1">
    <source>
        <dbReference type="SAM" id="Phobius"/>
    </source>
</evidence>